<gene>
    <name evidence="2" type="ORF">CYMTET_19972</name>
</gene>
<evidence type="ECO:0000313" key="2">
    <source>
        <dbReference type="EMBL" id="KAK3271694.1"/>
    </source>
</evidence>
<sequence length="461" mass="50381">MSSKQIMSPPARTPSTGVYIDAGVKPIRPKTPVNEKSKENTNAFGTQSERFTTSDYFIGQMGLHQSAGQTGMFGSGPNYHAVPERSSERAGSLGGTPNAELTHSWHERPSTPNGSSHGRSPTPNGPPKSDPSRLWMGSRGPISNQGEMRLQEVLNLSKRSTEKGPGPGAYDMFKEKMPYSKKSFHRGHMTPSGVTVPRDFMPGHMPDEVPGPGAYKETKAIQKMRGKSSMPYHGSSSHLACGRNGHSPVPKIRAPSISFAMKVGHDWRLVVDLQRPKSEPLTYMPPPSVHGRSRSPHAAGRAPSANSSSSKDLLSRRGSPVKDTRSMSKINAKVNRLDDRDVSFAEQLLESSEVSTYSVPNSYPNDQIHFTEPQHFQYSHNRNTPSVQLSSRSSELNTYSETSARAARAAAEVVEVEKRQVDWRRRNLVGPSMPNSSSPSPLWPFNPDQAASAAPPPPHGY</sequence>
<name>A0AAE0G503_9CHLO</name>
<feature type="region of interest" description="Disordered" evidence="1">
    <location>
        <begin position="1"/>
        <end position="49"/>
    </location>
</feature>
<keyword evidence="3" id="KW-1185">Reference proteome</keyword>
<proteinExistence type="predicted"/>
<feature type="region of interest" description="Disordered" evidence="1">
    <location>
        <begin position="423"/>
        <end position="461"/>
    </location>
</feature>
<dbReference type="EMBL" id="LGRX02009428">
    <property type="protein sequence ID" value="KAK3271694.1"/>
    <property type="molecule type" value="Genomic_DNA"/>
</dbReference>
<feature type="region of interest" description="Disordered" evidence="1">
    <location>
        <begin position="68"/>
        <end position="147"/>
    </location>
</feature>
<dbReference type="AlphaFoldDB" id="A0AAE0G503"/>
<feature type="compositionally biased region" description="Polar residues" evidence="1">
    <location>
        <begin position="40"/>
        <end position="49"/>
    </location>
</feature>
<comment type="caution">
    <text evidence="2">The sequence shown here is derived from an EMBL/GenBank/DDBJ whole genome shotgun (WGS) entry which is preliminary data.</text>
</comment>
<feature type="compositionally biased region" description="Low complexity" evidence="1">
    <location>
        <begin position="298"/>
        <end position="318"/>
    </location>
</feature>
<feature type="compositionally biased region" description="Low complexity" evidence="1">
    <location>
        <begin position="431"/>
        <end position="440"/>
    </location>
</feature>
<feature type="region of interest" description="Disordered" evidence="1">
    <location>
        <begin position="278"/>
        <end position="330"/>
    </location>
</feature>
<evidence type="ECO:0000256" key="1">
    <source>
        <dbReference type="SAM" id="MobiDB-lite"/>
    </source>
</evidence>
<evidence type="ECO:0000313" key="3">
    <source>
        <dbReference type="Proteomes" id="UP001190700"/>
    </source>
</evidence>
<accession>A0AAE0G503</accession>
<feature type="compositionally biased region" description="Polar residues" evidence="1">
    <location>
        <begin position="110"/>
        <end position="122"/>
    </location>
</feature>
<protein>
    <submittedName>
        <fullName evidence="2">Uncharacterized protein</fullName>
    </submittedName>
</protein>
<reference evidence="2 3" key="1">
    <citation type="journal article" date="2015" name="Genome Biol. Evol.">
        <title>Comparative Genomics of a Bacterivorous Green Alga Reveals Evolutionary Causalities and Consequences of Phago-Mixotrophic Mode of Nutrition.</title>
        <authorList>
            <person name="Burns J.A."/>
            <person name="Paasch A."/>
            <person name="Narechania A."/>
            <person name="Kim E."/>
        </authorList>
    </citation>
    <scope>NUCLEOTIDE SEQUENCE [LARGE SCALE GENOMIC DNA]</scope>
    <source>
        <strain evidence="2 3">PLY_AMNH</strain>
    </source>
</reference>
<organism evidence="2 3">
    <name type="scientific">Cymbomonas tetramitiformis</name>
    <dbReference type="NCBI Taxonomy" id="36881"/>
    <lineage>
        <taxon>Eukaryota</taxon>
        <taxon>Viridiplantae</taxon>
        <taxon>Chlorophyta</taxon>
        <taxon>Pyramimonadophyceae</taxon>
        <taxon>Pyramimonadales</taxon>
        <taxon>Pyramimonadaceae</taxon>
        <taxon>Cymbomonas</taxon>
    </lineage>
</organism>
<dbReference type="Proteomes" id="UP001190700">
    <property type="component" value="Unassembled WGS sequence"/>
</dbReference>